<feature type="transmembrane region" description="Helical" evidence="7">
    <location>
        <begin position="244"/>
        <end position="268"/>
    </location>
</feature>
<evidence type="ECO:0000313" key="8">
    <source>
        <dbReference type="EMBL" id="MCZ8515645.1"/>
    </source>
</evidence>
<comment type="similarity">
    <text evidence="2">Belongs to the nucleobase:cation symporter-2 (NCS2) (TC 2.A.40) family.</text>
</comment>
<dbReference type="PANTHER" id="PTHR42810:SF6">
    <property type="entry name" value="PURINE PERMEASE YBBY-RELATED"/>
    <property type="match status" value="1"/>
</dbReference>
<evidence type="ECO:0000256" key="7">
    <source>
        <dbReference type="SAM" id="Phobius"/>
    </source>
</evidence>
<keyword evidence="3" id="KW-0813">Transport</keyword>
<dbReference type="Proteomes" id="UP001527882">
    <property type="component" value="Unassembled WGS sequence"/>
</dbReference>
<accession>A0ABT4QFK8</accession>
<proteinExistence type="inferred from homology"/>
<sequence>MRNRIANHSEGTGPLNRSASMIGLAGLQWFFFMFTNTVVVPLSLGAALHLPPEEIAASLQRSFLLTGLVCILQAWIGHRYAVMDGPAGVWWGLGLGLCSSAQSVGMSLTAVGGGLATGFLLSGFLMIVLGALGFGQLLKRLFSPIVMGVSLLLLTVQLTMNFFKGMIGLQANGQMDPKVAGLSVAVALLVGLIQLKGPKRFANYAILIGIIVGWIANDLWLGANQSRQAAAGPLFSLFPWGAPNLEYGIIVASVIVGLINMTNTVTALSTVEKIYGTQTSDARYKRSYALTGLFSMLSALFGLLPFGLFTSSVGLLESTKILERSALIAGAAMFALLGLAPSLSGFFSMMPSSIGNAVLFVAYLQMFGTALRTIRSVEYNSKTIFRVALPVLLGISIMNTPPQAFAAFPMFVSPLLSNGLVMGVLLSLVMENSVDWTKLDTAAPDGKKLNA</sequence>
<comment type="subcellular location">
    <subcellularLocation>
        <location evidence="1">Membrane</location>
        <topology evidence="1">Multi-pass membrane protein</topology>
    </subcellularLocation>
</comment>
<evidence type="ECO:0000256" key="1">
    <source>
        <dbReference type="ARBA" id="ARBA00004141"/>
    </source>
</evidence>
<dbReference type="RefSeq" id="WP_269884168.1">
    <property type="nucleotide sequence ID" value="NZ_JAQAGZ010000018.1"/>
</dbReference>
<dbReference type="Pfam" id="PF00860">
    <property type="entry name" value="Xan_ur_permease"/>
    <property type="match status" value="1"/>
</dbReference>
<dbReference type="InterPro" id="IPR006043">
    <property type="entry name" value="NCS2"/>
</dbReference>
<dbReference type="EMBL" id="JAQAGZ010000018">
    <property type="protein sequence ID" value="MCZ8515645.1"/>
    <property type="molecule type" value="Genomic_DNA"/>
</dbReference>
<name>A0ABT4QFK8_9BACL</name>
<feature type="transmembrane region" description="Helical" evidence="7">
    <location>
        <begin position="175"/>
        <end position="195"/>
    </location>
</feature>
<organism evidence="8 9">
    <name type="scientific">Paenibacillus gyeongsangnamensis</name>
    <dbReference type="NCBI Taxonomy" id="3388067"/>
    <lineage>
        <taxon>Bacteria</taxon>
        <taxon>Bacillati</taxon>
        <taxon>Bacillota</taxon>
        <taxon>Bacilli</taxon>
        <taxon>Bacillales</taxon>
        <taxon>Paenibacillaceae</taxon>
        <taxon>Paenibacillus</taxon>
    </lineage>
</organism>
<feature type="transmembrane region" description="Helical" evidence="7">
    <location>
        <begin position="406"/>
        <end position="429"/>
    </location>
</feature>
<evidence type="ECO:0000256" key="4">
    <source>
        <dbReference type="ARBA" id="ARBA00022692"/>
    </source>
</evidence>
<feature type="transmembrane region" description="Helical" evidence="7">
    <location>
        <begin position="115"/>
        <end position="135"/>
    </location>
</feature>
<keyword evidence="6 7" id="KW-0472">Membrane</keyword>
<feature type="transmembrane region" description="Helical" evidence="7">
    <location>
        <begin position="201"/>
        <end position="223"/>
    </location>
</feature>
<dbReference type="NCBIfam" id="NF008502">
    <property type="entry name" value="PRK11412.1"/>
    <property type="match status" value="1"/>
</dbReference>
<feature type="transmembrane region" description="Helical" evidence="7">
    <location>
        <begin position="288"/>
        <end position="315"/>
    </location>
</feature>
<evidence type="ECO:0000256" key="5">
    <source>
        <dbReference type="ARBA" id="ARBA00022989"/>
    </source>
</evidence>
<keyword evidence="5 7" id="KW-1133">Transmembrane helix</keyword>
<reference evidence="8 9" key="1">
    <citation type="submission" date="2022-12" db="EMBL/GenBank/DDBJ databases">
        <title>Draft genome sequence of Paenibacillus sp. dW9.</title>
        <authorList>
            <person name="Choi E.-W."/>
            <person name="Kim D.-U."/>
        </authorList>
    </citation>
    <scope>NUCLEOTIDE SEQUENCE [LARGE SCALE GENOMIC DNA]</scope>
    <source>
        <strain evidence="9">dW9</strain>
    </source>
</reference>
<keyword evidence="9" id="KW-1185">Reference proteome</keyword>
<feature type="transmembrane region" description="Helical" evidence="7">
    <location>
        <begin position="29"/>
        <end position="50"/>
    </location>
</feature>
<dbReference type="PANTHER" id="PTHR42810">
    <property type="entry name" value="PURINE PERMEASE C1399.01C-RELATED"/>
    <property type="match status" value="1"/>
</dbReference>
<feature type="transmembrane region" description="Helical" evidence="7">
    <location>
        <begin position="327"/>
        <end position="347"/>
    </location>
</feature>
<feature type="transmembrane region" description="Helical" evidence="7">
    <location>
        <begin position="88"/>
        <end position="108"/>
    </location>
</feature>
<evidence type="ECO:0000256" key="2">
    <source>
        <dbReference type="ARBA" id="ARBA00008821"/>
    </source>
</evidence>
<gene>
    <name evidence="8" type="ORF">O9H85_25190</name>
</gene>
<comment type="caution">
    <text evidence="8">The sequence shown here is derived from an EMBL/GenBank/DDBJ whole genome shotgun (WGS) entry which is preliminary data.</text>
</comment>
<evidence type="ECO:0000256" key="6">
    <source>
        <dbReference type="ARBA" id="ARBA00023136"/>
    </source>
</evidence>
<feature type="transmembrane region" description="Helical" evidence="7">
    <location>
        <begin position="141"/>
        <end position="163"/>
    </location>
</feature>
<evidence type="ECO:0000256" key="3">
    <source>
        <dbReference type="ARBA" id="ARBA00022448"/>
    </source>
</evidence>
<evidence type="ECO:0000313" key="9">
    <source>
        <dbReference type="Proteomes" id="UP001527882"/>
    </source>
</evidence>
<dbReference type="NCBIfam" id="NF037981">
    <property type="entry name" value="NCS2_1"/>
    <property type="match status" value="1"/>
</dbReference>
<feature type="transmembrane region" description="Helical" evidence="7">
    <location>
        <begin position="62"/>
        <end position="82"/>
    </location>
</feature>
<protein>
    <submittedName>
        <fullName evidence="8">Uracil/xanthine transporter</fullName>
    </submittedName>
</protein>
<keyword evidence="4 7" id="KW-0812">Transmembrane</keyword>
<feature type="transmembrane region" description="Helical" evidence="7">
    <location>
        <begin position="353"/>
        <end position="371"/>
    </location>
</feature>